<feature type="compositionally biased region" description="Polar residues" evidence="5">
    <location>
        <begin position="621"/>
        <end position="632"/>
    </location>
</feature>
<dbReference type="InterPro" id="IPR007624">
    <property type="entry name" value="RNA_pol_sigma70_r3"/>
</dbReference>
<dbReference type="InterPro" id="IPR000943">
    <property type="entry name" value="RNA_pol_sigma70"/>
</dbReference>
<dbReference type="InterPro" id="IPR013324">
    <property type="entry name" value="RNA_pol_sigma_r3/r4-like"/>
</dbReference>
<evidence type="ECO:0000256" key="3">
    <source>
        <dbReference type="ARBA" id="ARBA00023125"/>
    </source>
</evidence>
<keyword evidence="4" id="KW-0804">Transcription</keyword>
<dbReference type="InterPro" id="IPR036465">
    <property type="entry name" value="vWFA_dom_sf"/>
</dbReference>
<evidence type="ECO:0000256" key="1">
    <source>
        <dbReference type="ARBA" id="ARBA00023015"/>
    </source>
</evidence>
<dbReference type="Pfam" id="PF04545">
    <property type="entry name" value="Sigma70_r4"/>
    <property type="match status" value="1"/>
</dbReference>
<dbReference type="FunFam" id="1.10.10.10:FF:000992">
    <property type="entry name" value="RNA polymerase sigma factor"/>
    <property type="match status" value="1"/>
</dbReference>
<keyword evidence="1" id="KW-0805">Transcription regulation</keyword>
<feature type="compositionally biased region" description="Acidic residues" evidence="5">
    <location>
        <begin position="584"/>
        <end position="593"/>
    </location>
</feature>
<dbReference type="PANTHER" id="PTHR43473">
    <property type="entry name" value="MAGNESIUM-CHELATASE SUBUNIT CHLD, CHLOROPLASTIC"/>
    <property type="match status" value="1"/>
</dbReference>
<dbReference type="PANTHER" id="PTHR43473:SF2">
    <property type="entry name" value="MAGNESIUM-CHELATASE SUBUNIT CHLD, CHLOROPLASTIC"/>
    <property type="match status" value="1"/>
</dbReference>
<proteinExistence type="predicted"/>
<sequence length="917" mass="102037">MAMTPVAASSPVSTYRLFRPDFIPKPPFLSFNTKRSRAASHRFTVRASANAIVESPNGVAASSSDIDSSDYGRKFFPLAAVVGQEGIKTALLLGAVDREIGGIAISGRRGTAKTIMARGLHAILPPIEVVVGSISNADPACPDEWEDELAEKVEYNADNTVKTEIVKSPFIQVELVILPRSDVVENPPPDQENQPPPPPPPPQSNDAGEEQNEEDQEEEEEDENNEENENEQQQDQIPDEFIFDAEGGLVDEKLLFFAQQAQRRKGKAGRAKNVIFSEDRGRYIKPMLPKGPVKRLAVDATLRAAAPYQKLRREKDISGTRKVFVEKTDMRAKRMARKAGALYGKWVKKLDIDAGLSYRFYDVVIFVVDASGSMALNRMQNAKGAALKLLAESYTSRDQVKCYSTEQSKHSRGSVFFQPQCAVSTSPPLLTSTLDVSKLRLPSFDTNSDSRTSDRQWNYTQTIGPSTGAKYLEALASETLLTSDEAVVAAAAAEALALARAALKVAKDATLFSNTHNAKPSVTSSAPDKRSKWDQFTEKERAGILGHLAVSDTGVVSDRITAHAPPECNKEPSDDLNPEKQDVEPLEEEEEELVAVSSAVRSTRQTERKARRAKGLEKTASGMQSSVKTGSSSRKKRVASQEIDHNDPLRYLRMTTSSSKLLTAREEQQLSEGIQDRMIKSNIRLVISIAKNYQGAGMDFQDLVQEGCRGLVRGAEKFDATKGFKFSTYAHWWIKQAVRKSLSDQSRMIRLPFHMVEATYRVKEARKQLYSETGKQPKNEEVAEATGLSMKRLMAVLLSPKPPRSLDQKIGINLNLKPSEVISDPEAETSEDILMKQFMREDLDKVLDSLGTREKQVIRWRFGMEDGRMKTLQEIGETMGVSRERVRQIESSAFRKLKNKKRNYHLQQYLVAQTKES</sequence>
<dbReference type="Pfam" id="PF04539">
    <property type="entry name" value="Sigma70_r3"/>
    <property type="match status" value="1"/>
</dbReference>
<dbReference type="GO" id="GO:0003677">
    <property type="term" value="F:DNA binding"/>
    <property type="evidence" value="ECO:0007669"/>
    <property type="project" value="UniProtKB-KW"/>
</dbReference>
<feature type="region of interest" description="Disordered" evidence="5">
    <location>
        <begin position="563"/>
        <end position="641"/>
    </location>
</feature>
<feature type="compositionally biased region" description="Pro residues" evidence="5">
    <location>
        <begin position="186"/>
        <end position="203"/>
    </location>
</feature>
<dbReference type="GO" id="GO:0071482">
    <property type="term" value="P:cellular response to light stimulus"/>
    <property type="evidence" value="ECO:0007669"/>
    <property type="project" value="UniProtKB-ARBA"/>
</dbReference>
<feature type="region of interest" description="Disordered" evidence="5">
    <location>
        <begin position="182"/>
        <end position="238"/>
    </location>
</feature>
<reference evidence="7" key="1">
    <citation type="submission" date="2019-12" db="EMBL/GenBank/DDBJ databases">
        <title>Genome sequencing and annotation of Brassica cretica.</title>
        <authorList>
            <person name="Studholme D.J."/>
            <person name="Sarris P.F."/>
        </authorList>
    </citation>
    <scope>NUCLEOTIDE SEQUENCE</scope>
    <source>
        <strain evidence="7">PFS-102/07</strain>
        <tissue evidence="7">Leaf</tissue>
    </source>
</reference>
<comment type="caution">
    <text evidence="7">The sequence shown here is derived from an EMBL/GenBank/DDBJ whole genome shotgun (WGS) entry which is preliminary data.</text>
</comment>
<gene>
    <name evidence="7" type="ORF">F2Q70_00019612</name>
</gene>
<dbReference type="InterPro" id="IPR027417">
    <property type="entry name" value="P-loop_NTPase"/>
</dbReference>
<dbReference type="CDD" id="cd06171">
    <property type="entry name" value="Sigma70_r4"/>
    <property type="match status" value="1"/>
</dbReference>
<accession>A0A8S9GSV4</accession>
<evidence type="ECO:0000259" key="6">
    <source>
        <dbReference type="PROSITE" id="PS00716"/>
    </source>
</evidence>
<dbReference type="Gene3D" id="1.10.601.10">
    <property type="entry name" value="RNA Polymerase Primary Sigma Factor"/>
    <property type="match status" value="1"/>
</dbReference>
<protein>
    <recommendedName>
        <fullName evidence="6">RNA polymerase sigma-70 domain-containing protein</fullName>
    </recommendedName>
</protein>
<dbReference type="SUPFAM" id="SSF88659">
    <property type="entry name" value="Sigma3 and sigma4 domains of RNA polymerase sigma factors"/>
    <property type="match status" value="2"/>
</dbReference>
<dbReference type="SUPFAM" id="SSF53300">
    <property type="entry name" value="vWA-like"/>
    <property type="match status" value="1"/>
</dbReference>
<dbReference type="SUPFAM" id="SSF52540">
    <property type="entry name" value="P-loop containing nucleoside triphosphate hydrolases"/>
    <property type="match status" value="1"/>
</dbReference>
<organism evidence="7">
    <name type="scientific">Brassica cretica</name>
    <name type="common">Mustard</name>
    <dbReference type="NCBI Taxonomy" id="69181"/>
    <lineage>
        <taxon>Eukaryota</taxon>
        <taxon>Viridiplantae</taxon>
        <taxon>Streptophyta</taxon>
        <taxon>Embryophyta</taxon>
        <taxon>Tracheophyta</taxon>
        <taxon>Spermatophyta</taxon>
        <taxon>Magnoliopsida</taxon>
        <taxon>eudicotyledons</taxon>
        <taxon>Gunneridae</taxon>
        <taxon>Pentapetalae</taxon>
        <taxon>rosids</taxon>
        <taxon>malvids</taxon>
        <taxon>Brassicales</taxon>
        <taxon>Brassicaceae</taxon>
        <taxon>Brassiceae</taxon>
        <taxon>Brassica</taxon>
    </lineage>
</organism>
<dbReference type="Gene3D" id="3.40.50.300">
    <property type="entry name" value="P-loop containing nucleotide triphosphate hydrolases"/>
    <property type="match status" value="1"/>
</dbReference>
<name>A0A8S9GSV4_BRACR</name>
<feature type="domain" description="RNA polymerase sigma-70" evidence="6">
    <location>
        <begin position="871"/>
        <end position="897"/>
    </location>
</feature>
<evidence type="ECO:0000256" key="4">
    <source>
        <dbReference type="ARBA" id="ARBA00023163"/>
    </source>
</evidence>
<feature type="compositionally biased region" description="Basic and acidic residues" evidence="5">
    <location>
        <begin position="568"/>
        <end position="583"/>
    </location>
</feature>
<dbReference type="GO" id="GO:0016987">
    <property type="term" value="F:sigma factor activity"/>
    <property type="evidence" value="ECO:0007669"/>
    <property type="project" value="UniProtKB-KW"/>
</dbReference>
<dbReference type="InterPro" id="IPR007630">
    <property type="entry name" value="RNA_pol_sigma70_r4"/>
</dbReference>
<evidence type="ECO:0000313" key="7">
    <source>
        <dbReference type="EMBL" id="KAF2548110.1"/>
    </source>
</evidence>
<keyword evidence="3" id="KW-0238">DNA-binding</keyword>
<dbReference type="PROSITE" id="PS00716">
    <property type="entry name" value="SIGMA70_2"/>
    <property type="match status" value="1"/>
</dbReference>
<evidence type="ECO:0000256" key="2">
    <source>
        <dbReference type="ARBA" id="ARBA00023082"/>
    </source>
</evidence>
<dbReference type="InterPro" id="IPR013325">
    <property type="entry name" value="RNA_pol_sigma_r2"/>
</dbReference>
<dbReference type="InterPro" id="IPR007627">
    <property type="entry name" value="RNA_pol_sigma70_r2"/>
</dbReference>
<dbReference type="EMBL" id="QGKY02001925">
    <property type="protein sequence ID" value="KAF2548110.1"/>
    <property type="molecule type" value="Genomic_DNA"/>
</dbReference>
<keyword evidence="2" id="KW-0731">Sigma factor</keyword>
<feature type="compositionally biased region" description="Acidic residues" evidence="5">
    <location>
        <begin position="207"/>
        <end position="238"/>
    </location>
</feature>
<dbReference type="AlphaFoldDB" id="A0A8S9GSV4"/>
<dbReference type="NCBIfam" id="TIGR02937">
    <property type="entry name" value="sigma70-ECF"/>
    <property type="match status" value="1"/>
</dbReference>
<dbReference type="SUPFAM" id="SSF88946">
    <property type="entry name" value="Sigma2 domain of RNA polymerase sigma factors"/>
    <property type="match status" value="1"/>
</dbReference>
<dbReference type="PRINTS" id="PR00046">
    <property type="entry name" value="SIGMA70FCT"/>
</dbReference>
<dbReference type="InterPro" id="IPR036388">
    <property type="entry name" value="WH-like_DNA-bd_sf"/>
</dbReference>
<evidence type="ECO:0000256" key="5">
    <source>
        <dbReference type="SAM" id="MobiDB-lite"/>
    </source>
</evidence>
<dbReference type="InterPro" id="IPR014284">
    <property type="entry name" value="RNA_pol_sigma-70_dom"/>
</dbReference>
<dbReference type="Gene3D" id="1.10.10.10">
    <property type="entry name" value="Winged helix-like DNA-binding domain superfamily/Winged helix DNA-binding domain"/>
    <property type="match status" value="2"/>
</dbReference>
<dbReference type="GO" id="GO:0006352">
    <property type="term" value="P:DNA-templated transcription initiation"/>
    <property type="evidence" value="ECO:0007669"/>
    <property type="project" value="InterPro"/>
</dbReference>
<dbReference type="Pfam" id="PF04542">
    <property type="entry name" value="Sigma70_r2"/>
    <property type="match status" value="1"/>
</dbReference>